<dbReference type="InterPro" id="IPR029060">
    <property type="entry name" value="PIN-like_dom_sf"/>
</dbReference>
<evidence type="ECO:0000313" key="2">
    <source>
        <dbReference type="EMBL" id="RAI72899.1"/>
    </source>
</evidence>
<dbReference type="InterPro" id="IPR002716">
    <property type="entry name" value="PIN_dom"/>
</dbReference>
<dbReference type="SUPFAM" id="SSF88723">
    <property type="entry name" value="PIN domain-like"/>
    <property type="match status" value="1"/>
</dbReference>
<dbReference type="Gene3D" id="3.40.50.1010">
    <property type="entry name" value="5'-nuclease"/>
    <property type="match status" value="1"/>
</dbReference>
<feature type="domain" description="PIN" evidence="1">
    <location>
        <begin position="3"/>
        <end position="126"/>
    </location>
</feature>
<sequence>MRYLLDTHVLIWYLIQDPLLKSSIKTVLFDQSNEFYVSHESLREIVIKAKLNKPDFRLLQGITITEIATVLRETLGVKLLASSVKHIQMLEKLAPIHNDPFDHILICQAITEKLIMISHDGNFPYIRIKACNYL</sequence>
<dbReference type="InterPro" id="IPR052919">
    <property type="entry name" value="TA_system_RNase"/>
</dbReference>
<accession>A0A327NF77</accession>
<dbReference type="EMBL" id="QLII01000004">
    <property type="protein sequence ID" value="RAI72899.1"/>
    <property type="molecule type" value="Genomic_DNA"/>
</dbReference>
<keyword evidence="3" id="KW-1185">Reference proteome</keyword>
<dbReference type="PANTHER" id="PTHR36173">
    <property type="entry name" value="RIBONUCLEASE VAPC16-RELATED"/>
    <property type="match status" value="1"/>
</dbReference>
<name>A0A327NF77_9BACT</name>
<reference evidence="2 3" key="1">
    <citation type="submission" date="2018-06" db="EMBL/GenBank/DDBJ databases">
        <title>Spirosoma sp. HMF3257 Genome sequencing and assembly.</title>
        <authorList>
            <person name="Kang H."/>
            <person name="Cha I."/>
            <person name="Kim H."/>
            <person name="Kang J."/>
            <person name="Joh K."/>
        </authorList>
    </citation>
    <scope>NUCLEOTIDE SEQUENCE [LARGE SCALE GENOMIC DNA]</scope>
    <source>
        <strain evidence="2 3">HMF3257</strain>
    </source>
</reference>
<dbReference type="Pfam" id="PF01850">
    <property type="entry name" value="PIN"/>
    <property type="match status" value="1"/>
</dbReference>
<evidence type="ECO:0000313" key="3">
    <source>
        <dbReference type="Proteomes" id="UP000249016"/>
    </source>
</evidence>
<dbReference type="AlphaFoldDB" id="A0A327NF77"/>
<dbReference type="PANTHER" id="PTHR36173:SF2">
    <property type="entry name" value="RIBONUCLEASE VAPC16"/>
    <property type="match status" value="1"/>
</dbReference>
<organism evidence="2 3">
    <name type="scientific">Spirosoma telluris</name>
    <dbReference type="NCBI Taxonomy" id="2183553"/>
    <lineage>
        <taxon>Bacteria</taxon>
        <taxon>Pseudomonadati</taxon>
        <taxon>Bacteroidota</taxon>
        <taxon>Cytophagia</taxon>
        <taxon>Cytophagales</taxon>
        <taxon>Cytophagaceae</taxon>
        <taxon>Spirosoma</taxon>
    </lineage>
</organism>
<dbReference type="RefSeq" id="WP_111351440.1">
    <property type="nucleotide sequence ID" value="NZ_QLII01000004.1"/>
</dbReference>
<dbReference type="CDD" id="cd09872">
    <property type="entry name" value="PIN_Sll0205-like"/>
    <property type="match status" value="1"/>
</dbReference>
<comment type="caution">
    <text evidence="2">The sequence shown here is derived from an EMBL/GenBank/DDBJ whole genome shotgun (WGS) entry which is preliminary data.</text>
</comment>
<protein>
    <recommendedName>
        <fullName evidence="1">PIN domain-containing protein</fullName>
    </recommendedName>
</protein>
<dbReference type="OrthoDB" id="9798990at2"/>
<proteinExistence type="predicted"/>
<dbReference type="InterPro" id="IPR041705">
    <property type="entry name" value="PIN_Sll0205"/>
</dbReference>
<evidence type="ECO:0000259" key="1">
    <source>
        <dbReference type="Pfam" id="PF01850"/>
    </source>
</evidence>
<gene>
    <name evidence="2" type="ORF">HMF3257_39020</name>
</gene>
<dbReference type="Proteomes" id="UP000249016">
    <property type="component" value="Unassembled WGS sequence"/>
</dbReference>